<comment type="caution">
    <text evidence="1">The sequence shown here is derived from an EMBL/GenBank/DDBJ whole genome shotgun (WGS) entry which is preliminary data.</text>
</comment>
<proteinExistence type="predicted"/>
<dbReference type="EMBL" id="BFAA01001584">
    <property type="protein sequence ID" value="GCB67656.1"/>
    <property type="molecule type" value="Genomic_DNA"/>
</dbReference>
<gene>
    <name evidence="1" type="ORF">scyTo_0005175</name>
</gene>
<organism evidence="1 2">
    <name type="scientific">Scyliorhinus torazame</name>
    <name type="common">Cloudy catshark</name>
    <name type="synonym">Catulus torazame</name>
    <dbReference type="NCBI Taxonomy" id="75743"/>
    <lineage>
        <taxon>Eukaryota</taxon>
        <taxon>Metazoa</taxon>
        <taxon>Chordata</taxon>
        <taxon>Craniata</taxon>
        <taxon>Vertebrata</taxon>
        <taxon>Chondrichthyes</taxon>
        <taxon>Elasmobranchii</taxon>
        <taxon>Galeomorphii</taxon>
        <taxon>Galeoidea</taxon>
        <taxon>Carcharhiniformes</taxon>
        <taxon>Scyliorhinidae</taxon>
        <taxon>Scyliorhinus</taxon>
    </lineage>
</organism>
<sequence length="66" mass="7762">MFRLKTTASELSVLKWGYHLGSSPQSATHSRHLKTALLYWNRCWILSSMSAYTKRRLPSWNKVLEH</sequence>
<reference evidence="1 2" key="1">
    <citation type="journal article" date="2018" name="Nat. Ecol. Evol.">
        <title>Shark genomes provide insights into elasmobranch evolution and the origin of vertebrates.</title>
        <authorList>
            <person name="Hara Y"/>
            <person name="Yamaguchi K"/>
            <person name="Onimaru K"/>
            <person name="Kadota M"/>
            <person name="Koyanagi M"/>
            <person name="Keeley SD"/>
            <person name="Tatsumi K"/>
            <person name="Tanaka K"/>
            <person name="Motone F"/>
            <person name="Kageyama Y"/>
            <person name="Nozu R"/>
            <person name="Adachi N"/>
            <person name="Nishimura O"/>
            <person name="Nakagawa R"/>
            <person name="Tanegashima C"/>
            <person name="Kiyatake I"/>
            <person name="Matsumoto R"/>
            <person name="Murakumo K"/>
            <person name="Nishida K"/>
            <person name="Terakita A"/>
            <person name="Kuratani S"/>
            <person name="Sato K"/>
            <person name="Hyodo S Kuraku.S."/>
        </authorList>
    </citation>
    <scope>NUCLEOTIDE SEQUENCE [LARGE SCALE GENOMIC DNA]</scope>
</reference>
<evidence type="ECO:0000313" key="1">
    <source>
        <dbReference type="EMBL" id="GCB67656.1"/>
    </source>
</evidence>
<protein>
    <submittedName>
        <fullName evidence="1">Uncharacterized protein</fullName>
    </submittedName>
</protein>
<accession>A0A401P3J8</accession>
<name>A0A401P3J8_SCYTO</name>
<keyword evidence="2" id="KW-1185">Reference proteome</keyword>
<dbReference type="Proteomes" id="UP000288216">
    <property type="component" value="Unassembled WGS sequence"/>
</dbReference>
<evidence type="ECO:0000313" key="2">
    <source>
        <dbReference type="Proteomes" id="UP000288216"/>
    </source>
</evidence>
<dbReference type="AlphaFoldDB" id="A0A401P3J8"/>